<dbReference type="PANTHER" id="PTHR36174:SF1">
    <property type="entry name" value="LIPID II:GLYCINE GLYCYLTRANSFERASE"/>
    <property type="match status" value="1"/>
</dbReference>
<feature type="domain" description="BioF2-like acetyltransferase" evidence="1">
    <location>
        <begin position="160"/>
        <end position="300"/>
    </location>
</feature>
<dbReference type="NCBIfam" id="TIGR03019">
    <property type="entry name" value="pepcterm_femAB"/>
    <property type="match status" value="1"/>
</dbReference>
<dbReference type="Pfam" id="PF13480">
    <property type="entry name" value="Acetyltransf_6"/>
    <property type="match status" value="1"/>
</dbReference>
<dbReference type="InterPro" id="IPR016181">
    <property type="entry name" value="Acyl_CoA_acyltransferase"/>
</dbReference>
<dbReference type="RefSeq" id="WP_289166805.1">
    <property type="nucleotide sequence ID" value="NZ_JASZZN010000027.1"/>
</dbReference>
<sequence length="357" mass="39700">MNSSGSPDVEVHQWLLDQLSDEALTQCKQFASESGLAGTHGTPEIIAALCNGFGHRGYLLEASRAGSTVGLLPLVYMKTLLFGKLLVSLPYLNWGGVVASDQEVATKLVDQAIDLADALGVRFLELRHEGAIEHPKLKTVPSDKCQMRMPLTADSEDSWKRCRSTVRTQVRKGNKQGFELAFGRHELIDAYYHVFSTNMRDLGTPVYSKKLFLAFLDDLGSRAELCVVRLRGEAIACALAFHHEYGITEIPSASALRAFRNTAVNTWMYWQLIQRAIERGASTFDFGRSTPGGPTFDFKRKWGATDTPVAWQCYAREGDSQQVRPENSKYNTAIRLWQKLPLWMANTAGPSIVRGIP</sequence>
<evidence type="ECO:0000313" key="2">
    <source>
        <dbReference type="EMBL" id="MDM4018835.1"/>
    </source>
</evidence>
<evidence type="ECO:0000313" key="3">
    <source>
        <dbReference type="Proteomes" id="UP001239462"/>
    </source>
</evidence>
<dbReference type="InterPro" id="IPR017469">
    <property type="entry name" value="PEP-CTERM_FemAB-rel"/>
</dbReference>
<protein>
    <submittedName>
        <fullName evidence="2">FemAB family PEP-CTERM system-associated protein</fullName>
    </submittedName>
</protein>
<accession>A0ABT7PQQ1</accession>
<gene>
    <name evidence="2" type="ORF">QTN89_25500</name>
</gene>
<organism evidence="2 3">
    <name type="scientific">Roseiconus lacunae</name>
    <dbReference type="NCBI Taxonomy" id="2605694"/>
    <lineage>
        <taxon>Bacteria</taxon>
        <taxon>Pseudomonadati</taxon>
        <taxon>Planctomycetota</taxon>
        <taxon>Planctomycetia</taxon>
        <taxon>Pirellulales</taxon>
        <taxon>Pirellulaceae</taxon>
        <taxon>Roseiconus</taxon>
    </lineage>
</organism>
<dbReference type="EMBL" id="JASZZN010000027">
    <property type="protein sequence ID" value="MDM4018835.1"/>
    <property type="molecule type" value="Genomic_DNA"/>
</dbReference>
<proteinExistence type="predicted"/>
<dbReference type="Proteomes" id="UP001239462">
    <property type="component" value="Unassembled WGS sequence"/>
</dbReference>
<dbReference type="InterPro" id="IPR038740">
    <property type="entry name" value="BioF2-like_GNAT_dom"/>
</dbReference>
<comment type="caution">
    <text evidence="2">The sequence shown here is derived from an EMBL/GenBank/DDBJ whole genome shotgun (WGS) entry which is preliminary data.</text>
</comment>
<evidence type="ECO:0000259" key="1">
    <source>
        <dbReference type="Pfam" id="PF13480"/>
    </source>
</evidence>
<name>A0ABT7PQQ1_9BACT</name>
<dbReference type="PANTHER" id="PTHR36174">
    <property type="entry name" value="LIPID II:GLYCINE GLYCYLTRANSFERASE"/>
    <property type="match status" value="1"/>
</dbReference>
<dbReference type="SUPFAM" id="SSF55729">
    <property type="entry name" value="Acyl-CoA N-acyltransferases (Nat)"/>
    <property type="match status" value="1"/>
</dbReference>
<reference evidence="2 3" key="1">
    <citation type="submission" date="2023-06" db="EMBL/GenBank/DDBJ databases">
        <title>Roseiconus lacunae JC819 isolated from Gulf of Mannar region, Tamil Nadu.</title>
        <authorList>
            <person name="Pk S."/>
            <person name="Ch S."/>
            <person name="Ch V.R."/>
        </authorList>
    </citation>
    <scope>NUCLEOTIDE SEQUENCE [LARGE SCALE GENOMIC DNA]</scope>
    <source>
        <strain evidence="2 3">JC819</strain>
    </source>
</reference>
<keyword evidence="3" id="KW-1185">Reference proteome</keyword>
<dbReference type="Gene3D" id="3.40.630.30">
    <property type="match status" value="1"/>
</dbReference>
<dbReference type="InterPro" id="IPR050644">
    <property type="entry name" value="PG_Glycine_Bridge_Synth"/>
</dbReference>